<gene>
    <name evidence="1" type="ORF">LCGC14_2135420</name>
</gene>
<proteinExistence type="predicted"/>
<accession>A0A0F9GD62</accession>
<sequence length="75" mass="8532">LVAAPETSTPERRAFTDDIRKAANVLGINKYKELLDGKTIREIPEKEFDKYRKKFFLAVDEVSEGEEGGKEKPAF</sequence>
<dbReference type="EMBL" id="LAZR01026874">
    <property type="protein sequence ID" value="KKL67390.1"/>
    <property type="molecule type" value="Genomic_DNA"/>
</dbReference>
<name>A0A0F9GD62_9ZZZZ</name>
<dbReference type="AlphaFoldDB" id="A0A0F9GD62"/>
<organism evidence="1">
    <name type="scientific">marine sediment metagenome</name>
    <dbReference type="NCBI Taxonomy" id="412755"/>
    <lineage>
        <taxon>unclassified sequences</taxon>
        <taxon>metagenomes</taxon>
        <taxon>ecological metagenomes</taxon>
    </lineage>
</organism>
<feature type="non-terminal residue" evidence="1">
    <location>
        <position position="1"/>
    </location>
</feature>
<reference evidence="1" key="1">
    <citation type="journal article" date="2015" name="Nature">
        <title>Complex archaea that bridge the gap between prokaryotes and eukaryotes.</title>
        <authorList>
            <person name="Spang A."/>
            <person name="Saw J.H."/>
            <person name="Jorgensen S.L."/>
            <person name="Zaremba-Niedzwiedzka K."/>
            <person name="Martijn J."/>
            <person name="Lind A.E."/>
            <person name="van Eijk R."/>
            <person name="Schleper C."/>
            <person name="Guy L."/>
            <person name="Ettema T.J."/>
        </authorList>
    </citation>
    <scope>NUCLEOTIDE SEQUENCE</scope>
</reference>
<protein>
    <submittedName>
        <fullName evidence="1">Uncharacterized protein</fullName>
    </submittedName>
</protein>
<comment type="caution">
    <text evidence="1">The sequence shown here is derived from an EMBL/GenBank/DDBJ whole genome shotgun (WGS) entry which is preliminary data.</text>
</comment>
<evidence type="ECO:0000313" key="1">
    <source>
        <dbReference type="EMBL" id="KKL67390.1"/>
    </source>
</evidence>